<gene>
    <name evidence="3" type="ORF">EDD52_1185</name>
</gene>
<feature type="signal peptide" evidence="2">
    <location>
        <begin position="1"/>
        <end position="20"/>
    </location>
</feature>
<evidence type="ECO:0008006" key="5">
    <source>
        <dbReference type="Google" id="ProtNLM"/>
    </source>
</evidence>
<reference evidence="3 4" key="1">
    <citation type="submission" date="2019-03" db="EMBL/GenBank/DDBJ databases">
        <title>Genomic Encyclopedia of Type Strains, Phase IV (KMG-IV): sequencing the most valuable type-strain genomes for metagenomic binning, comparative biology and taxonomic classification.</title>
        <authorList>
            <person name="Goeker M."/>
        </authorList>
    </citation>
    <scope>NUCLEOTIDE SEQUENCE [LARGE SCALE GENOMIC DNA]</scope>
    <source>
        <strain evidence="3 4">DSM 104836</strain>
    </source>
</reference>
<organism evidence="3 4">
    <name type="scientific">Primorskyibacter sedentarius</name>
    <dbReference type="NCBI Taxonomy" id="745311"/>
    <lineage>
        <taxon>Bacteria</taxon>
        <taxon>Pseudomonadati</taxon>
        <taxon>Pseudomonadota</taxon>
        <taxon>Alphaproteobacteria</taxon>
        <taxon>Rhodobacterales</taxon>
        <taxon>Roseobacteraceae</taxon>
        <taxon>Primorskyibacter</taxon>
    </lineage>
</organism>
<dbReference type="EMBL" id="SLZU01000018">
    <property type="protein sequence ID" value="TCS59794.1"/>
    <property type="molecule type" value="Genomic_DNA"/>
</dbReference>
<comment type="caution">
    <text evidence="3">The sequence shown here is derived from an EMBL/GenBank/DDBJ whole genome shotgun (WGS) entry which is preliminary data.</text>
</comment>
<evidence type="ECO:0000256" key="2">
    <source>
        <dbReference type="SAM" id="SignalP"/>
    </source>
</evidence>
<sequence>MRIFVIPFVAGLLSASASSASTLGAEYYSFASTSVTVVSATYERSGADAFAALSRGYWQDWGGFGGFYQGTGEFSPGGLGTLVSGSVDQYGRAAEAWGHASQTEIDSSSYNIGYLTPMLRYAHECTRSPQHNCSGVDRIRLEMSYDVGTQAVTQIHAPLTGAAVAEASAFLGMEYFHFPGYDAANQIPWRPRDGWDFHIEANDNSVFSGTYSLLLDPGSALGLEFRWDVAGSASYEPPLVTPLPPAIPLMASGLILLGLMARRRSRAGVKA</sequence>
<evidence type="ECO:0000313" key="3">
    <source>
        <dbReference type="EMBL" id="TCS59794.1"/>
    </source>
</evidence>
<keyword evidence="1" id="KW-1133">Transmembrane helix</keyword>
<name>A0A4R3J3T2_9RHOB</name>
<dbReference type="Proteomes" id="UP000295696">
    <property type="component" value="Unassembled WGS sequence"/>
</dbReference>
<feature type="transmembrane region" description="Helical" evidence="1">
    <location>
        <begin position="243"/>
        <end position="261"/>
    </location>
</feature>
<evidence type="ECO:0000313" key="4">
    <source>
        <dbReference type="Proteomes" id="UP000295696"/>
    </source>
</evidence>
<keyword evidence="4" id="KW-1185">Reference proteome</keyword>
<keyword evidence="2" id="KW-0732">Signal</keyword>
<feature type="chain" id="PRO_5020545017" description="Secreted protein" evidence="2">
    <location>
        <begin position="21"/>
        <end position="271"/>
    </location>
</feature>
<proteinExistence type="predicted"/>
<accession>A0A4R3J3T2</accession>
<evidence type="ECO:0000256" key="1">
    <source>
        <dbReference type="SAM" id="Phobius"/>
    </source>
</evidence>
<keyword evidence="1" id="KW-0812">Transmembrane</keyword>
<dbReference type="AlphaFoldDB" id="A0A4R3J3T2"/>
<keyword evidence="1" id="KW-0472">Membrane</keyword>
<protein>
    <recommendedName>
        <fullName evidence="5">Secreted protein</fullName>
    </recommendedName>
</protein>